<evidence type="ECO:0000256" key="1">
    <source>
        <dbReference type="SAM" id="MobiDB-lite"/>
    </source>
</evidence>
<reference evidence="2 3" key="2">
    <citation type="submission" date="2020-07" db="EMBL/GenBank/DDBJ databases">
        <title>Genome assembly of wild tea tree DASZ reveals pedigree and selection history of tea varieties.</title>
        <authorList>
            <person name="Zhang W."/>
        </authorList>
    </citation>
    <scope>NUCLEOTIDE SEQUENCE [LARGE SCALE GENOMIC DNA]</scope>
    <source>
        <strain evidence="3">cv. G240</strain>
        <tissue evidence="2">Leaf</tissue>
    </source>
</reference>
<evidence type="ECO:0000313" key="3">
    <source>
        <dbReference type="Proteomes" id="UP000593564"/>
    </source>
</evidence>
<sequence length="67" mass="7724">MAENEKFLLTENRTDDDMIRDFPPDFESYVNNNQLLRQCGIRNSGSVFWSGEDDPHERPPPPPPFSG</sequence>
<comment type="caution">
    <text evidence="2">The sequence shown here is derived from an EMBL/GenBank/DDBJ whole genome shotgun (WGS) entry which is preliminary data.</text>
</comment>
<accession>A0A7J7H582</accession>
<organism evidence="2 3">
    <name type="scientific">Camellia sinensis</name>
    <name type="common">Tea plant</name>
    <name type="synonym">Thea sinensis</name>
    <dbReference type="NCBI Taxonomy" id="4442"/>
    <lineage>
        <taxon>Eukaryota</taxon>
        <taxon>Viridiplantae</taxon>
        <taxon>Streptophyta</taxon>
        <taxon>Embryophyta</taxon>
        <taxon>Tracheophyta</taxon>
        <taxon>Spermatophyta</taxon>
        <taxon>Magnoliopsida</taxon>
        <taxon>eudicotyledons</taxon>
        <taxon>Gunneridae</taxon>
        <taxon>Pentapetalae</taxon>
        <taxon>asterids</taxon>
        <taxon>Ericales</taxon>
        <taxon>Theaceae</taxon>
        <taxon>Camellia</taxon>
    </lineage>
</organism>
<proteinExistence type="predicted"/>
<dbReference type="Proteomes" id="UP000593564">
    <property type="component" value="Unassembled WGS sequence"/>
</dbReference>
<reference evidence="3" key="1">
    <citation type="journal article" date="2020" name="Nat. Commun.">
        <title>Genome assembly of wild tea tree DASZ reveals pedigree and selection history of tea varieties.</title>
        <authorList>
            <person name="Zhang W."/>
            <person name="Zhang Y."/>
            <person name="Qiu H."/>
            <person name="Guo Y."/>
            <person name="Wan H."/>
            <person name="Zhang X."/>
            <person name="Scossa F."/>
            <person name="Alseekh S."/>
            <person name="Zhang Q."/>
            <person name="Wang P."/>
            <person name="Xu L."/>
            <person name="Schmidt M.H."/>
            <person name="Jia X."/>
            <person name="Li D."/>
            <person name="Zhu A."/>
            <person name="Guo F."/>
            <person name="Chen W."/>
            <person name="Ni D."/>
            <person name="Usadel B."/>
            <person name="Fernie A.R."/>
            <person name="Wen W."/>
        </authorList>
    </citation>
    <scope>NUCLEOTIDE SEQUENCE [LARGE SCALE GENOMIC DNA]</scope>
    <source>
        <strain evidence="3">cv. G240</strain>
    </source>
</reference>
<evidence type="ECO:0000313" key="2">
    <source>
        <dbReference type="EMBL" id="KAF5948132.1"/>
    </source>
</evidence>
<dbReference type="AlphaFoldDB" id="A0A7J7H582"/>
<protein>
    <submittedName>
        <fullName evidence="2">Uncharacterized protein</fullName>
    </submittedName>
</protein>
<keyword evidence="3" id="KW-1185">Reference proteome</keyword>
<dbReference type="EMBL" id="JACBKZ010000006">
    <property type="protein sequence ID" value="KAF5948132.1"/>
    <property type="molecule type" value="Genomic_DNA"/>
</dbReference>
<feature type="region of interest" description="Disordered" evidence="1">
    <location>
        <begin position="46"/>
        <end position="67"/>
    </location>
</feature>
<name>A0A7J7H582_CAMSI</name>
<gene>
    <name evidence="2" type="ORF">HYC85_014089</name>
</gene>